<evidence type="ECO:0000313" key="5">
    <source>
        <dbReference type="EMBL" id="RAL10864.1"/>
    </source>
</evidence>
<feature type="compositionally biased region" description="Polar residues" evidence="3">
    <location>
        <begin position="646"/>
        <end position="663"/>
    </location>
</feature>
<feature type="compositionally biased region" description="Low complexity" evidence="3">
    <location>
        <begin position="673"/>
        <end position="682"/>
    </location>
</feature>
<feature type="region of interest" description="Disordered" evidence="3">
    <location>
        <begin position="636"/>
        <end position="682"/>
    </location>
</feature>
<feature type="compositionally biased region" description="Polar residues" evidence="3">
    <location>
        <begin position="142"/>
        <end position="165"/>
    </location>
</feature>
<protein>
    <recommendedName>
        <fullName evidence="4">RRM domain-containing protein</fullName>
    </recommendedName>
</protein>
<dbReference type="STRING" id="1450537.A0A395HXA0"/>
<dbReference type="GeneID" id="37196182"/>
<keyword evidence="1 2" id="KW-0694">RNA-binding</keyword>
<dbReference type="RefSeq" id="XP_025550018.1">
    <property type="nucleotide sequence ID" value="XM_025691893.1"/>
</dbReference>
<feature type="region of interest" description="Disordered" evidence="3">
    <location>
        <begin position="482"/>
        <end position="547"/>
    </location>
</feature>
<dbReference type="Pfam" id="PF00076">
    <property type="entry name" value="RRM_1"/>
    <property type="match status" value="1"/>
</dbReference>
<dbReference type="SUPFAM" id="SSF54928">
    <property type="entry name" value="RNA-binding domain, RBD"/>
    <property type="match status" value="1"/>
</dbReference>
<feature type="compositionally biased region" description="Low complexity" evidence="3">
    <location>
        <begin position="187"/>
        <end position="201"/>
    </location>
</feature>
<dbReference type="VEuPathDB" id="FungiDB:BO97DRAFT_348624"/>
<organism evidence="5 6">
    <name type="scientific">Aspergillus homomorphus (strain CBS 101889)</name>
    <dbReference type="NCBI Taxonomy" id="1450537"/>
    <lineage>
        <taxon>Eukaryota</taxon>
        <taxon>Fungi</taxon>
        <taxon>Dikarya</taxon>
        <taxon>Ascomycota</taxon>
        <taxon>Pezizomycotina</taxon>
        <taxon>Eurotiomycetes</taxon>
        <taxon>Eurotiomycetidae</taxon>
        <taxon>Eurotiales</taxon>
        <taxon>Aspergillaceae</taxon>
        <taxon>Aspergillus</taxon>
        <taxon>Aspergillus subgen. Circumdati</taxon>
    </lineage>
</organism>
<sequence length="968" mass="104354">MLKPFQIRDLHRSPSPSSSTEAADHLTSSRRRGIVQLSASQYDNLSSSHPRARLTYFDEDDEEIITVGSSLELSQRLDEPIDVMIDTMLLPQTASEPMHIFDIRRSNSVTELWKKYECKPDTQEAVETDDGPNKSTPEKASSKTTIQAQERSDSPQENAHSAGTDESQSLLAAFEAEMTRFLNTPQPTTESTPSAEASTASQSNSDSRPTRPQNATEAFTHAMQSLVDGAELLSSGVMSRIPEIERQLQHAQRAIPENVGSSVQGALATLEAQLRQVTSSLNKSSAMSAQAAHIFEGELPTAASTVESLRSMASELGNVGHTLFEAFEAELGCNRTRPQNLESDRDPDATQADSMEASSEPCESTTDLDNAKSSTKEKNEAKDAGVLENPNQHRMPSDPDTSGQTSEPSTSHPQPVRLPDVQFSMHPLHHPPRHPHPRPPPNHHHYSHAHHHAPFFHHPPPHWSPLPVNPLAGPSWGISGPSRLDTFAHPPAPPSPPSLQTLINHSLPSQSQSHRGPRHGRPRVGRTISADAPPHNAKVPQDVSPIAPNARDVRSSEVATLFIGNVGFGVSERMIRNVFASKGFLVDVHLPQESGTGKHAGFGYLQLPSMHAARAALDALQGEHIDGHAINLEFSDHSPILGLPPQKTQSQPESNNPLPNVTAHTIRPSEPQGSAASSAGNVANEASLKRAVPLTVADLCQNDNRKHGDGESSLDGLKKSLDQGAERLDSFRSPHLSEETLQPSSSNSNPSTLPGLTTEVEQLRFPPVSQTSAEFCAMRDHSTTSARGKAPEGRPEDLEAGMNVASWDIPGTFHQETSDDTAKPSDISSHHQCVSEGPGVSLGPHRNGRRSGSMKHHRSSLKGLGASNSAGIGPSRHPSGRLKPGFHLRGKHHGNPEGSSSQRISPEMHQKMVDACMATLVDLGYGGASEGGLQRIAVYAAAADGNVHDAIDMIEEERKAYEQQGSTK</sequence>
<feature type="region of interest" description="Disordered" evidence="3">
    <location>
        <begin position="336"/>
        <end position="453"/>
    </location>
</feature>
<dbReference type="EMBL" id="KZ824292">
    <property type="protein sequence ID" value="RAL10864.1"/>
    <property type="molecule type" value="Genomic_DNA"/>
</dbReference>
<feature type="compositionally biased region" description="Basic residues" evidence="3">
    <location>
        <begin position="515"/>
        <end position="524"/>
    </location>
</feature>
<feature type="compositionally biased region" description="Polar residues" evidence="3">
    <location>
        <begin position="389"/>
        <end position="413"/>
    </location>
</feature>
<feature type="region of interest" description="Disordered" evidence="3">
    <location>
        <begin position="812"/>
        <end position="903"/>
    </location>
</feature>
<feature type="region of interest" description="Disordered" evidence="3">
    <location>
        <begin position="1"/>
        <end position="29"/>
    </location>
</feature>
<evidence type="ECO:0000256" key="3">
    <source>
        <dbReference type="SAM" id="MobiDB-lite"/>
    </source>
</evidence>
<feature type="compositionally biased region" description="Basic and acidic residues" evidence="3">
    <location>
        <begin position="1"/>
        <end position="12"/>
    </location>
</feature>
<dbReference type="AlphaFoldDB" id="A0A395HXA0"/>
<dbReference type="InterPro" id="IPR012677">
    <property type="entry name" value="Nucleotide-bd_a/b_plait_sf"/>
</dbReference>
<evidence type="ECO:0000259" key="4">
    <source>
        <dbReference type="PROSITE" id="PS50102"/>
    </source>
</evidence>
<feature type="compositionally biased region" description="Polar residues" evidence="3">
    <location>
        <begin position="499"/>
        <end position="513"/>
    </location>
</feature>
<evidence type="ECO:0000256" key="2">
    <source>
        <dbReference type="PROSITE-ProRule" id="PRU00176"/>
    </source>
</evidence>
<proteinExistence type="predicted"/>
<dbReference type="PROSITE" id="PS50102">
    <property type="entry name" value="RRM"/>
    <property type="match status" value="1"/>
</dbReference>
<feature type="compositionally biased region" description="Basic residues" evidence="3">
    <location>
        <begin position="846"/>
        <end position="860"/>
    </location>
</feature>
<dbReference type="OrthoDB" id="193499at2759"/>
<keyword evidence="6" id="KW-1185">Reference proteome</keyword>
<gene>
    <name evidence="5" type="ORF">BO97DRAFT_348624</name>
</gene>
<feature type="region of interest" description="Disordered" evidence="3">
    <location>
        <begin position="184"/>
        <end position="215"/>
    </location>
</feature>
<name>A0A395HXA0_ASPHC</name>
<evidence type="ECO:0000256" key="1">
    <source>
        <dbReference type="ARBA" id="ARBA00022884"/>
    </source>
</evidence>
<feature type="compositionally biased region" description="Basic residues" evidence="3">
    <location>
        <begin position="427"/>
        <end position="453"/>
    </location>
</feature>
<accession>A0A395HXA0</accession>
<dbReference type="GO" id="GO:0003723">
    <property type="term" value="F:RNA binding"/>
    <property type="evidence" value="ECO:0007669"/>
    <property type="project" value="UniProtKB-UniRule"/>
</dbReference>
<dbReference type="Gene3D" id="3.30.70.330">
    <property type="match status" value="1"/>
</dbReference>
<feature type="compositionally biased region" description="Polar residues" evidence="3">
    <location>
        <begin position="351"/>
        <end position="373"/>
    </location>
</feature>
<dbReference type="SMART" id="SM00360">
    <property type="entry name" value="RRM"/>
    <property type="match status" value="1"/>
</dbReference>
<feature type="compositionally biased region" description="Polar residues" evidence="3">
    <location>
        <begin position="202"/>
        <end position="215"/>
    </location>
</feature>
<dbReference type="InterPro" id="IPR000504">
    <property type="entry name" value="RRM_dom"/>
</dbReference>
<feature type="domain" description="RRM" evidence="4">
    <location>
        <begin position="559"/>
        <end position="637"/>
    </location>
</feature>
<feature type="region of interest" description="Disordered" evidence="3">
    <location>
        <begin position="122"/>
        <end position="165"/>
    </location>
</feature>
<feature type="compositionally biased region" description="Basic and acidic residues" evidence="3">
    <location>
        <begin position="374"/>
        <end position="385"/>
    </location>
</feature>
<dbReference type="InterPro" id="IPR052462">
    <property type="entry name" value="SLIRP/GR-RBP-like"/>
</dbReference>
<dbReference type="InterPro" id="IPR035979">
    <property type="entry name" value="RBD_domain_sf"/>
</dbReference>
<evidence type="ECO:0000313" key="6">
    <source>
        <dbReference type="Proteomes" id="UP000248961"/>
    </source>
</evidence>
<feature type="region of interest" description="Disordered" evidence="3">
    <location>
        <begin position="732"/>
        <end position="755"/>
    </location>
</feature>
<dbReference type="Proteomes" id="UP000248961">
    <property type="component" value="Unassembled WGS sequence"/>
</dbReference>
<dbReference type="PANTHER" id="PTHR48027">
    <property type="entry name" value="HETEROGENEOUS NUCLEAR RIBONUCLEOPROTEIN 87F-RELATED"/>
    <property type="match status" value="1"/>
</dbReference>
<feature type="compositionally biased region" description="Basic residues" evidence="3">
    <location>
        <begin position="878"/>
        <end position="893"/>
    </location>
</feature>
<reference evidence="5 6" key="1">
    <citation type="submission" date="2018-02" db="EMBL/GenBank/DDBJ databases">
        <title>The genomes of Aspergillus section Nigri reveals drivers in fungal speciation.</title>
        <authorList>
            <consortium name="DOE Joint Genome Institute"/>
            <person name="Vesth T.C."/>
            <person name="Nybo J."/>
            <person name="Theobald S."/>
            <person name="Brandl J."/>
            <person name="Frisvad J.C."/>
            <person name="Nielsen K.F."/>
            <person name="Lyhne E.K."/>
            <person name="Kogle M.E."/>
            <person name="Kuo A."/>
            <person name="Riley R."/>
            <person name="Clum A."/>
            <person name="Nolan M."/>
            <person name="Lipzen A."/>
            <person name="Salamov A."/>
            <person name="Henrissat B."/>
            <person name="Wiebenga A."/>
            <person name="De vries R.P."/>
            <person name="Grigoriev I.V."/>
            <person name="Mortensen U.H."/>
            <person name="Andersen M.R."/>
            <person name="Baker S.E."/>
        </authorList>
    </citation>
    <scope>NUCLEOTIDE SEQUENCE [LARGE SCALE GENOMIC DNA]</scope>
    <source>
        <strain evidence="5 6">CBS 101889</strain>
    </source>
</reference>